<keyword evidence="7" id="KW-0963">Cytoplasm</keyword>
<dbReference type="Proteomes" id="UP001247542">
    <property type="component" value="Unassembled WGS sequence"/>
</dbReference>
<dbReference type="EMBL" id="JASXSX010000001">
    <property type="protein sequence ID" value="MDT3767359.1"/>
    <property type="molecule type" value="Genomic_DNA"/>
</dbReference>
<evidence type="ECO:0000256" key="1">
    <source>
        <dbReference type="ARBA" id="ARBA00004811"/>
    </source>
</evidence>
<keyword evidence="3 7" id="KW-0028">Amino-acid biosynthesis</keyword>
<feature type="binding site" evidence="7">
    <location>
        <position position="387"/>
    </location>
    <ligand>
        <name>phosphoenolpyruvate</name>
        <dbReference type="ChEBI" id="CHEBI:58702"/>
    </ligand>
</feature>
<feature type="binding site" evidence="7">
    <location>
        <position position="107"/>
    </location>
    <ligand>
        <name>phosphoenolpyruvate</name>
        <dbReference type="ChEBI" id="CHEBI:58702"/>
    </ligand>
</feature>
<feature type="binding site" evidence="7">
    <location>
        <position position="345"/>
    </location>
    <ligand>
        <name>phosphoenolpyruvate</name>
        <dbReference type="ChEBI" id="CHEBI:58702"/>
    </ligand>
</feature>
<dbReference type="PROSITE" id="PS00885">
    <property type="entry name" value="EPSP_SYNTHASE_2"/>
    <property type="match status" value="1"/>
</dbReference>
<comment type="subcellular location">
    <subcellularLocation>
        <location evidence="7">Cytoplasm</location>
    </subcellularLocation>
</comment>
<comment type="pathway">
    <text evidence="1 7">Metabolic intermediate biosynthesis; chorismate biosynthesis; chorismate from D-erythrose 4-phosphate and phosphoenolpyruvate: step 6/7.</text>
</comment>
<dbReference type="InterPro" id="IPR006264">
    <property type="entry name" value="EPSP_synthase"/>
</dbReference>
<feature type="binding site" evidence="7">
    <location>
        <position position="192"/>
    </location>
    <ligand>
        <name>3-phosphoshikimate</name>
        <dbReference type="ChEBI" id="CHEBI:145989"/>
    </ligand>
</feature>
<evidence type="ECO:0000256" key="4">
    <source>
        <dbReference type="ARBA" id="ARBA00022679"/>
    </source>
</evidence>
<dbReference type="CDD" id="cd01556">
    <property type="entry name" value="EPSP_synthase"/>
    <property type="match status" value="1"/>
</dbReference>
<dbReference type="InterPro" id="IPR001986">
    <property type="entry name" value="Enolpyruvate_Tfrase_dom"/>
</dbReference>
<comment type="catalytic activity">
    <reaction evidence="6">
        <text>3-phosphoshikimate + phosphoenolpyruvate = 5-O-(1-carboxyvinyl)-3-phosphoshikimate + phosphate</text>
        <dbReference type="Rhea" id="RHEA:21256"/>
        <dbReference type="ChEBI" id="CHEBI:43474"/>
        <dbReference type="ChEBI" id="CHEBI:57701"/>
        <dbReference type="ChEBI" id="CHEBI:58702"/>
        <dbReference type="ChEBI" id="CHEBI:145989"/>
        <dbReference type="EC" id="2.5.1.19"/>
    </reaction>
    <physiologicalReaction direction="left-to-right" evidence="6">
        <dbReference type="Rhea" id="RHEA:21257"/>
    </physiologicalReaction>
</comment>
<dbReference type="NCBIfam" id="TIGR01356">
    <property type="entry name" value="aroA"/>
    <property type="match status" value="1"/>
</dbReference>
<feature type="binding site" evidence="7">
    <location>
        <position position="314"/>
    </location>
    <ligand>
        <name>3-phosphoshikimate</name>
        <dbReference type="ChEBI" id="CHEBI:145989"/>
    </ligand>
</feature>
<organism evidence="9 10">
    <name type="scientific">Gleimia hominis</name>
    <dbReference type="NCBI Taxonomy" id="595468"/>
    <lineage>
        <taxon>Bacteria</taxon>
        <taxon>Bacillati</taxon>
        <taxon>Actinomycetota</taxon>
        <taxon>Actinomycetes</taxon>
        <taxon>Actinomycetales</taxon>
        <taxon>Actinomycetaceae</taxon>
        <taxon>Gleimia</taxon>
    </lineage>
</organism>
<evidence type="ECO:0000313" key="10">
    <source>
        <dbReference type="Proteomes" id="UP001247542"/>
    </source>
</evidence>
<feature type="binding site" evidence="7">
    <location>
        <position position="12"/>
    </location>
    <ligand>
        <name>3-phosphoshikimate</name>
        <dbReference type="ChEBI" id="CHEBI:145989"/>
    </ligand>
</feature>
<feature type="binding site" evidence="7">
    <location>
        <position position="341"/>
    </location>
    <ligand>
        <name>3-phosphoshikimate</name>
        <dbReference type="ChEBI" id="CHEBI:145989"/>
    </ligand>
</feature>
<feature type="active site" description="Proton acceptor" evidence="7">
    <location>
        <position position="314"/>
    </location>
</feature>
<dbReference type="PROSITE" id="PS00104">
    <property type="entry name" value="EPSP_SYNTHASE_1"/>
    <property type="match status" value="1"/>
</dbReference>
<feature type="domain" description="Enolpyruvate transferase" evidence="8">
    <location>
        <begin position="3"/>
        <end position="419"/>
    </location>
</feature>
<comment type="caution">
    <text evidence="9">The sequence shown here is derived from an EMBL/GenBank/DDBJ whole genome shotgun (WGS) entry which is preliminary data.</text>
</comment>
<dbReference type="GO" id="GO:0003866">
    <property type="term" value="F:3-phosphoshikimate 1-carboxyvinyltransferase activity"/>
    <property type="evidence" value="ECO:0007669"/>
    <property type="project" value="UniProtKB-EC"/>
</dbReference>
<evidence type="ECO:0000256" key="6">
    <source>
        <dbReference type="ARBA" id="ARBA00044633"/>
    </source>
</evidence>
<feature type="binding site" evidence="7">
    <location>
        <position position="153"/>
    </location>
    <ligand>
        <name>phosphoenolpyruvate</name>
        <dbReference type="ChEBI" id="CHEBI:58702"/>
    </ligand>
</feature>
<comment type="caution">
    <text evidence="7">Lacks conserved residue(s) required for the propagation of feature annotation.</text>
</comment>
<dbReference type="PANTHER" id="PTHR21090:SF5">
    <property type="entry name" value="PENTAFUNCTIONAL AROM POLYPEPTIDE"/>
    <property type="match status" value="1"/>
</dbReference>
<dbReference type="InterPro" id="IPR036968">
    <property type="entry name" value="Enolpyruvate_Tfrase_sf"/>
</dbReference>
<name>A0ABU3IAE9_9ACTO</name>
<feature type="binding site" evidence="7">
    <location>
        <position position="153"/>
    </location>
    <ligand>
        <name>3-phosphoshikimate</name>
        <dbReference type="ChEBI" id="CHEBI:145989"/>
    </ligand>
</feature>
<feature type="binding site" evidence="7">
    <location>
        <position position="79"/>
    </location>
    <ligand>
        <name>phosphoenolpyruvate</name>
        <dbReference type="ChEBI" id="CHEBI:58702"/>
    </ligand>
</feature>
<dbReference type="Gene3D" id="3.65.10.10">
    <property type="entry name" value="Enolpyruvate transferase domain"/>
    <property type="match status" value="2"/>
</dbReference>
<feature type="binding site" evidence="7">
    <location>
        <position position="151"/>
    </location>
    <ligand>
        <name>3-phosphoshikimate</name>
        <dbReference type="ChEBI" id="CHEBI:145989"/>
    </ligand>
</feature>
<protein>
    <recommendedName>
        <fullName evidence="7">3-phosphoshikimate 1-carboxyvinyltransferase</fullName>
        <ecNumber evidence="7">2.5.1.19</ecNumber>
    </recommendedName>
    <alternativeName>
        <fullName evidence="7">5-enolpyruvylshikimate-3-phosphate synthase</fullName>
        <shortName evidence="7">EPSP synthase</shortName>
        <shortName evidence="7">EPSPS</shortName>
    </alternativeName>
</protein>
<dbReference type="HAMAP" id="MF_00210">
    <property type="entry name" value="EPSP_synth"/>
    <property type="match status" value="1"/>
</dbReference>
<dbReference type="InterPro" id="IPR023193">
    <property type="entry name" value="EPSP_synthase_CS"/>
</dbReference>
<gene>
    <name evidence="7 9" type="primary">aroA</name>
    <name evidence="9" type="ORF">QS713_04670</name>
</gene>
<evidence type="ECO:0000313" key="9">
    <source>
        <dbReference type="EMBL" id="MDT3767359.1"/>
    </source>
</evidence>
<dbReference type="InterPro" id="IPR013792">
    <property type="entry name" value="RNA3'P_cycl/enolpyr_Trfase_a/b"/>
</dbReference>
<dbReference type="EC" id="2.5.1.19" evidence="7"/>
<dbReference type="SUPFAM" id="SSF55205">
    <property type="entry name" value="EPT/RTPC-like"/>
    <property type="match status" value="1"/>
</dbReference>
<feature type="binding site" evidence="7">
    <location>
        <position position="11"/>
    </location>
    <ligand>
        <name>3-phosphoshikimate</name>
        <dbReference type="ChEBI" id="CHEBI:145989"/>
    </ligand>
</feature>
<keyword evidence="5 7" id="KW-0057">Aromatic amino acid biosynthesis</keyword>
<sequence>MDAPVQVPGSKSLSNRELVLSALAQSSSELTGVLRARDTDLCMRALHGLGAKVEAAGTRVRITPLTSVRPTVVDCGLAGTVMRFLPAVAALGNVPVRFTGDPQAQTRPLRPLLDALTQLGARVEFESEACLPFTICGPIAGNHVLIDASASSQFLSALLLVAPRIAPAAASRSAQDRAGTPLTIELVGAAPSKAHIDMTLACMRRRGVPVWCRKNILEVPRTPYRGLNTVIEPDLSNAGPFLAAAMVTGGTVTIEQWPERTTQAGVQWPSIFERMGARVQVEGGPHAQLQTLTVHGPKREQLRGIEVDMHAFGELVPTLAAVCAFAQTPSTLVGIAHLRGHETDRLHALAQELQRLGIGVEEGADYLKIFPQEPKENTTVESYADHRMATFGAIIGLVVPGTKVRNIATTAKTMAHFPTMWTQMLAGEHVSA</sequence>
<dbReference type="Pfam" id="PF00275">
    <property type="entry name" value="EPSP_synthase"/>
    <property type="match status" value="1"/>
</dbReference>
<proteinExistence type="inferred from homology"/>
<accession>A0ABU3IAE9</accession>
<feature type="binding site" evidence="7">
    <location>
        <position position="11"/>
    </location>
    <ligand>
        <name>phosphoenolpyruvate</name>
        <dbReference type="ChEBI" id="CHEBI:58702"/>
    </ligand>
</feature>
<evidence type="ECO:0000256" key="3">
    <source>
        <dbReference type="ARBA" id="ARBA00022605"/>
    </source>
</evidence>
<feature type="binding site" evidence="7">
    <location>
        <position position="152"/>
    </location>
    <ligand>
        <name>3-phosphoshikimate</name>
        <dbReference type="ChEBI" id="CHEBI:145989"/>
    </ligand>
</feature>
<evidence type="ECO:0000259" key="8">
    <source>
        <dbReference type="Pfam" id="PF00275"/>
    </source>
</evidence>
<comment type="function">
    <text evidence="7">Catalyzes the transfer of the enolpyruvyl moiety of phosphoenolpyruvate (PEP) to the 5-hydroxyl of shikimate-3-phosphate (S3P) to produce enolpyruvyl shikimate-3-phosphate and inorganic phosphate.</text>
</comment>
<keyword evidence="10" id="KW-1185">Reference proteome</keyword>
<comment type="similarity">
    <text evidence="2 7">Belongs to the EPSP synthase family.</text>
</comment>
<keyword evidence="4 7" id="KW-0808">Transferase</keyword>
<reference evidence="9 10" key="1">
    <citation type="submission" date="2023-06" db="EMBL/GenBank/DDBJ databases">
        <title>Draft genome sequence of Gleimia hominis type strain CCUG 57540T.</title>
        <authorList>
            <person name="Salva-Serra F."/>
            <person name="Cardew S."/>
            <person name="Jensie Markopoulos S."/>
            <person name="Ohlen M."/>
            <person name="Inganas E."/>
            <person name="Svensson-Stadler L."/>
            <person name="Moore E.R.B."/>
        </authorList>
    </citation>
    <scope>NUCLEOTIDE SEQUENCE [LARGE SCALE GENOMIC DNA]</scope>
    <source>
        <strain evidence="9 10">CCUG 57540</strain>
    </source>
</reference>
<comment type="subunit">
    <text evidence="7">Monomer.</text>
</comment>
<evidence type="ECO:0000256" key="7">
    <source>
        <dbReference type="HAMAP-Rule" id="MF_00210"/>
    </source>
</evidence>
<dbReference type="PIRSF" id="PIRSF000505">
    <property type="entry name" value="EPSPS"/>
    <property type="match status" value="1"/>
</dbReference>
<feature type="binding site" evidence="7">
    <location>
        <position position="412"/>
    </location>
    <ligand>
        <name>phosphoenolpyruvate</name>
        <dbReference type="ChEBI" id="CHEBI:58702"/>
    </ligand>
</feature>
<evidence type="ECO:0000256" key="2">
    <source>
        <dbReference type="ARBA" id="ARBA00009948"/>
    </source>
</evidence>
<evidence type="ECO:0000256" key="5">
    <source>
        <dbReference type="ARBA" id="ARBA00023141"/>
    </source>
</evidence>
<feature type="binding site" evidence="7">
    <location>
        <position position="16"/>
    </location>
    <ligand>
        <name>3-phosphoshikimate</name>
        <dbReference type="ChEBI" id="CHEBI:145989"/>
    </ligand>
</feature>
<dbReference type="PANTHER" id="PTHR21090">
    <property type="entry name" value="AROM/DEHYDROQUINATE SYNTHASE"/>
    <property type="match status" value="1"/>
</dbReference>